<keyword evidence="4" id="KW-1133">Transmembrane helix</keyword>
<name>A0A076PGW3_COMTE</name>
<evidence type="ECO:0000259" key="5">
    <source>
        <dbReference type="Pfam" id="PF02518"/>
    </source>
</evidence>
<dbReference type="EMBL" id="CP006704">
    <property type="protein sequence ID" value="AIJ45994.1"/>
    <property type="molecule type" value="Genomic_DNA"/>
</dbReference>
<dbReference type="InterPro" id="IPR003594">
    <property type="entry name" value="HATPase_dom"/>
</dbReference>
<dbReference type="HOGENOM" id="CLU_902311_0_0_4"/>
<evidence type="ECO:0000313" key="6">
    <source>
        <dbReference type="EMBL" id="AIJ45994.1"/>
    </source>
</evidence>
<dbReference type="InterPro" id="IPR050482">
    <property type="entry name" value="Sensor_HK_TwoCompSys"/>
</dbReference>
<keyword evidence="4" id="KW-0472">Membrane</keyword>
<dbReference type="PANTHER" id="PTHR24421">
    <property type="entry name" value="NITRATE/NITRITE SENSOR PROTEIN NARX-RELATED"/>
    <property type="match status" value="1"/>
</dbReference>
<sequence length="280" mass="31231">MFYAWHLLLWSVQLLLWLPWLLPVGAAFHSGPWWTAVLGMGISMAVVVWLLPQAYRSALWRRRKSVRPSQEVQRERRRIAQALHDDVGSQLVQLISLTERSMDPAIRSAAEQCLLDLRLIVDSMDSRNEPLGLLLARFRHRLQPVLDHRGMNLHWDVWVPEVYGGTASLPCGVMAEEIMAVVKEAVSNVLQHTDARELWVTLAAVEQWEKSPDAPAAYVHARLSIEDAGPSRPADGRQSPDTAAVTGMGLSNMRRRALAMGAKLSISARPGGGTSVTLNW</sequence>
<keyword evidence="2 6" id="KW-0418">Kinase</keyword>
<evidence type="ECO:0000256" key="3">
    <source>
        <dbReference type="ARBA" id="ARBA00023012"/>
    </source>
</evidence>
<reference evidence="6 7" key="1">
    <citation type="journal article" date="2014" name="Genome Announc.">
        <title>Complete Genome Sequence of Polychlorinated Biphenyl Degrader Comamonas testosteroni TK102 (NBRC 109938).</title>
        <authorList>
            <person name="Fukuda K."/>
            <person name="Hosoyama A."/>
            <person name="Tsuchikane K."/>
            <person name="Ohji S."/>
            <person name="Yamazoe A."/>
            <person name="Fujita N."/>
            <person name="Shintani M."/>
            <person name="Kimbara K."/>
        </authorList>
    </citation>
    <scope>NUCLEOTIDE SEQUENCE [LARGE SCALE GENOMIC DNA]</scope>
    <source>
        <strain evidence="6">TK102</strain>
    </source>
</reference>
<evidence type="ECO:0000256" key="1">
    <source>
        <dbReference type="ARBA" id="ARBA00022679"/>
    </source>
</evidence>
<dbReference type="InterPro" id="IPR036890">
    <property type="entry name" value="HATPase_C_sf"/>
</dbReference>
<proteinExistence type="predicted"/>
<organism evidence="6 7">
    <name type="scientific">Comamonas testosteroni TK102</name>
    <dbReference type="NCBI Taxonomy" id="1392005"/>
    <lineage>
        <taxon>Bacteria</taxon>
        <taxon>Pseudomonadati</taxon>
        <taxon>Pseudomonadota</taxon>
        <taxon>Betaproteobacteria</taxon>
        <taxon>Burkholderiales</taxon>
        <taxon>Comamonadaceae</taxon>
        <taxon>Comamonas</taxon>
    </lineage>
</organism>
<dbReference type="GO" id="GO:0000160">
    <property type="term" value="P:phosphorelay signal transduction system"/>
    <property type="evidence" value="ECO:0007669"/>
    <property type="project" value="UniProtKB-KW"/>
</dbReference>
<feature type="transmembrane region" description="Helical" evidence="4">
    <location>
        <begin position="33"/>
        <end position="55"/>
    </location>
</feature>
<accession>A0A076PGW3</accession>
<keyword evidence="3" id="KW-0902">Two-component regulatory system</keyword>
<dbReference type="Proteomes" id="UP000028782">
    <property type="component" value="Chromosome"/>
</dbReference>
<dbReference type="AlphaFoldDB" id="A0A076PGW3"/>
<keyword evidence="1" id="KW-0808">Transferase</keyword>
<evidence type="ECO:0000256" key="4">
    <source>
        <dbReference type="SAM" id="Phobius"/>
    </source>
</evidence>
<dbReference type="GO" id="GO:0016301">
    <property type="term" value="F:kinase activity"/>
    <property type="evidence" value="ECO:0007669"/>
    <property type="project" value="UniProtKB-KW"/>
</dbReference>
<evidence type="ECO:0000256" key="2">
    <source>
        <dbReference type="ARBA" id="ARBA00022777"/>
    </source>
</evidence>
<protein>
    <submittedName>
        <fullName evidence="6">Histidine kinase</fullName>
    </submittedName>
</protein>
<dbReference type="KEGG" id="ctes:O987_09325"/>
<dbReference type="SUPFAM" id="SSF55874">
    <property type="entry name" value="ATPase domain of HSP90 chaperone/DNA topoisomerase II/histidine kinase"/>
    <property type="match status" value="1"/>
</dbReference>
<dbReference type="CDD" id="cd16917">
    <property type="entry name" value="HATPase_UhpB-NarQ-NarX-like"/>
    <property type="match status" value="1"/>
</dbReference>
<dbReference type="Pfam" id="PF02518">
    <property type="entry name" value="HATPase_c"/>
    <property type="match status" value="1"/>
</dbReference>
<dbReference type="Gene3D" id="3.30.565.10">
    <property type="entry name" value="Histidine kinase-like ATPase, C-terminal domain"/>
    <property type="match status" value="1"/>
</dbReference>
<dbReference type="RefSeq" id="WP_043371800.1">
    <property type="nucleotide sequence ID" value="NZ_CP006704.1"/>
</dbReference>
<feature type="domain" description="Histidine kinase/HSP90-like ATPase" evidence="5">
    <location>
        <begin position="177"/>
        <end position="278"/>
    </location>
</feature>
<gene>
    <name evidence="6" type="ORF">O987_09325</name>
</gene>
<evidence type="ECO:0000313" key="7">
    <source>
        <dbReference type="Proteomes" id="UP000028782"/>
    </source>
</evidence>
<keyword evidence="4" id="KW-0812">Transmembrane</keyword>